<dbReference type="Gene3D" id="3.40.50.11930">
    <property type="match status" value="1"/>
</dbReference>
<name>A0ABW5E3X4_9BACT</name>
<reference evidence="4" key="1">
    <citation type="journal article" date="2019" name="Int. J. Syst. Evol. Microbiol.">
        <title>The Global Catalogue of Microorganisms (GCM) 10K type strain sequencing project: providing services to taxonomists for standard genome sequencing and annotation.</title>
        <authorList>
            <consortium name="The Broad Institute Genomics Platform"/>
            <consortium name="The Broad Institute Genome Sequencing Center for Infectious Disease"/>
            <person name="Wu L."/>
            <person name="Ma J."/>
        </authorList>
    </citation>
    <scope>NUCLEOTIDE SEQUENCE [LARGE SCALE GENOMIC DNA]</scope>
    <source>
        <strain evidence="4">JCM 16545</strain>
    </source>
</reference>
<dbReference type="Gene3D" id="3.40.50.2000">
    <property type="entry name" value="Glycogen Phosphorylase B"/>
    <property type="match status" value="1"/>
</dbReference>
<dbReference type="PANTHER" id="PTHR12526">
    <property type="entry name" value="GLYCOSYLTRANSFERASE"/>
    <property type="match status" value="1"/>
</dbReference>
<evidence type="ECO:0000313" key="3">
    <source>
        <dbReference type="EMBL" id="MFD2277328.1"/>
    </source>
</evidence>
<evidence type="ECO:0000256" key="2">
    <source>
        <dbReference type="ARBA" id="ARBA00022679"/>
    </source>
</evidence>
<sequence length="397" mass="44098">MSLPRMLVLGWASEGTGFTRVLKEVLGPLTEYFEIHQVGIGYHGPQLDGAWSLYPCDSDGSDMYGVFAAEALIERLAPDVVFLLHDIWMFEYYFRILKPDQQAFRTVVYFPLDGLIDDVRIAEPLLKADTLVTYTQRAADETTRALHAVARRGEVVSEVHVIAHGVDTRSFYPLAAEGKNVAIKREVFPSLQDVEEAFVVLNASRPDVRKRLDITLKGFALFAEGKPAGVKLCLHHAKSNDQVQRELRELALSLGIADRILWSPLSADVEPLSDVELNRLYNACDVGLNTSSGEGWGLVSCEHAATGKPQVVPDHSACSEIWQGAAELVEPIGFRVPNYSPLKMAELSAEGVAAALEVIYQDPEYCHTLGEAGRARMKTPEWQWPAIAEKWRQLLLQ</sequence>
<proteinExistence type="predicted"/>
<keyword evidence="2 3" id="KW-0808">Transferase</keyword>
<organism evidence="3 4">
    <name type="scientific">Rubritalea spongiae</name>
    <dbReference type="NCBI Taxonomy" id="430797"/>
    <lineage>
        <taxon>Bacteria</taxon>
        <taxon>Pseudomonadati</taxon>
        <taxon>Verrucomicrobiota</taxon>
        <taxon>Verrucomicrobiia</taxon>
        <taxon>Verrucomicrobiales</taxon>
        <taxon>Rubritaleaceae</taxon>
        <taxon>Rubritalea</taxon>
    </lineage>
</organism>
<dbReference type="Pfam" id="PF13692">
    <property type="entry name" value="Glyco_trans_1_4"/>
    <property type="match status" value="1"/>
</dbReference>
<keyword evidence="4" id="KW-1185">Reference proteome</keyword>
<dbReference type="RefSeq" id="WP_377093887.1">
    <property type="nucleotide sequence ID" value="NZ_JBHSJM010000001.1"/>
</dbReference>
<gene>
    <name evidence="3" type="ORF">ACFSQZ_12675</name>
</gene>
<dbReference type="EC" id="2.4.-.-" evidence="3"/>
<dbReference type="SUPFAM" id="SSF53756">
    <property type="entry name" value="UDP-Glycosyltransferase/glycogen phosphorylase"/>
    <property type="match status" value="1"/>
</dbReference>
<dbReference type="PANTHER" id="PTHR12526:SF510">
    <property type="entry name" value="D-INOSITOL 3-PHOSPHATE GLYCOSYLTRANSFERASE"/>
    <property type="match status" value="1"/>
</dbReference>
<protein>
    <submittedName>
        <fullName evidence="3">Glycosyltransferase</fullName>
        <ecNumber evidence="3">2.4.-.-</ecNumber>
    </submittedName>
</protein>
<evidence type="ECO:0000256" key="1">
    <source>
        <dbReference type="ARBA" id="ARBA00022676"/>
    </source>
</evidence>
<evidence type="ECO:0000313" key="4">
    <source>
        <dbReference type="Proteomes" id="UP001597297"/>
    </source>
</evidence>
<dbReference type="EMBL" id="JBHUJC010000041">
    <property type="protein sequence ID" value="MFD2277328.1"/>
    <property type="molecule type" value="Genomic_DNA"/>
</dbReference>
<keyword evidence="1 3" id="KW-0328">Glycosyltransferase</keyword>
<dbReference type="Proteomes" id="UP001597297">
    <property type="component" value="Unassembled WGS sequence"/>
</dbReference>
<accession>A0ABW5E3X4</accession>
<dbReference type="GO" id="GO:0016757">
    <property type="term" value="F:glycosyltransferase activity"/>
    <property type="evidence" value="ECO:0007669"/>
    <property type="project" value="UniProtKB-KW"/>
</dbReference>
<comment type="caution">
    <text evidence="3">The sequence shown here is derived from an EMBL/GenBank/DDBJ whole genome shotgun (WGS) entry which is preliminary data.</text>
</comment>